<dbReference type="Proteomes" id="UP000254869">
    <property type="component" value="Unassembled WGS sequence"/>
</dbReference>
<evidence type="ECO:0008006" key="4">
    <source>
        <dbReference type="Google" id="ProtNLM"/>
    </source>
</evidence>
<proteinExistence type="predicted"/>
<dbReference type="STRING" id="1210086.GCA_001613105_06538"/>
<comment type="caution">
    <text evidence="2">The sequence shown here is derived from an EMBL/GenBank/DDBJ whole genome shotgun (WGS) entry which is preliminary data.</text>
</comment>
<dbReference type="InterPro" id="IPR011990">
    <property type="entry name" value="TPR-like_helical_dom_sf"/>
</dbReference>
<organism evidence="2 3">
    <name type="scientific">Nocardia pseudobrasiliensis</name>
    <dbReference type="NCBI Taxonomy" id="45979"/>
    <lineage>
        <taxon>Bacteria</taxon>
        <taxon>Bacillati</taxon>
        <taxon>Actinomycetota</taxon>
        <taxon>Actinomycetes</taxon>
        <taxon>Mycobacteriales</taxon>
        <taxon>Nocardiaceae</taxon>
        <taxon>Nocardia</taxon>
    </lineage>
</organism>
<gene>
    <name evidence="2" type="ORF">DFR76_11014</name>
</gene>
<protein>
    <recommendedName>
        <fullName evidence="4">Transcriptional regulator</fullName>
    </recommendedName>
</protein>
<dbReference type="SUPFAM" id="SSF48452">
    <property type="entry name" value="TPR-like"/>
    <property type="match status" value="1"/>
</dbReference>
<evidence type="ECO:0000256" key="1">
    <source>
        <dbReference type="SAM" id="MobiDB-lite"/>
    </source>
</evidence>
<reference evidence="2 3" key="1">
    <citation type="submission" date="2018-07" db="EMBL/GenBank/DDBJ databases">
        <title>Genomic Encyclopedia of Type Strains, Phase IV (KMG-IV): sequencing the most valuable type-strain genomes for metagenomic binning, comparative biology and taxonomic classification.</title>
        <authorList>
            <person name="Goeker M."/>
        </authorList>
    </citation>
    <scope>NUCLEOTIDE SEQUENCE [LARGE SCALE GENOMIC DNA]</scope>
    <source>
        <strain evidence="2 3">DSM 44290</strain>
    </source>
</reference>
<name>A0A370HXU0_9NOCA</name>
<accession>A0A370HXU0</accession>
<dbReference type="Gene3D" id="1.25.40.10">
    <property type="entry name" value="Tetratricopeptide repeat domain"/>
    <property type="match status" value="1"/>
</dbReference>
<evidence type="ECO:0000313" key="3">
    <source>
        <dbReference type="Proteomes" id="UP000254869"/>
    </source>
</evidence>
<sequence>MGIQTNRHPLAELRARMGGLSATAYLSRLDQRHRALGYGSMAVRREKVTRWESGISTPELTAQLAMADLHGVPEHAVRELGWPAWLFLALSSDDQVFTDAPWTPEATVAAIQAAAWRESMDRRAFLIVTGASLTALTHNWAGGIEQGAPRAAARPTDGLLAGLANSLAEIRRLDDALGGTVLRNLATDVLQLLAVLARETDHDEPTRRRLYTLVSEAARLCGWLHFDTGLHAAAQAFYATALRASATADNAEAGANALAFMAIQTYTIGNPHDAVDLVRTALDQTRRRTTPRVRAILHARQARALSKTPHGQRDCARALDNARTELARGAHDDDPDWAYWMTDAELEMLAGSCALDLGQPRHALRHFTTAHEIHYATTRYSRDHTLFLTRVAAAHLALGEIDQACAAIRRALHQHTRLHSHRTHTAITDLRAQLRPHQHIPVVGELLELSREPLGLSDTARTTPRLPDRSSRSA</sequence>
<dbReference type="AlphaFoldDB" id="A0A370HXU0"/>
<evidence type="ECO:0000313" key="2">
    <source>
        <dbReference type="EMBL" id="RDI63317.1"/>
    </source>
</evidence>
<feature type="region of interest" description="Disordered" evidence="1">
    <location>
        <begin position="454"/>
        <end position="474"/>
    </location>
</feature>
<keyword evidence="3" id="KW-1185">Reference proteome</keyword>
<dbReference type="EMBL" id="QQBC01000010">
    <property type="protein sequence ID" value="RDI63317.1"/>
    <property type="molecule type" value="Genomic_DNA"/>
</dbReference>